<comment type="caution">
    <text evidence="3">The sequence shown here is derived from an EMBL/GenBank/DDBJ whole genome shotgun (WGS) entry which is preliminary data.</text>
</comment>
<evidence type="ECO:0000313" key="3">
    <source>
        <dbReference type="EMBL" id="GEU91240.1"/>
    </source>
</evidence>
<feature type="compositionally biased region" description="Basic and acidic residues" evidence="1">
    <location>
        <begin position="513"/>
        <end position="528"/>
    </location>
</feature>
<feature type="region of interest" description="Disordered" evidence="1">
    <location>
        <begin position="449"/>
        <end position="468"/>
    </location>
</feature>
<evidence type="ECO:0000256" key="1">
    <source>
        <dbReference type="SAM" id="MobiDB-lite"/>
    </source>
</evidence>
<reference evidence="3" key="1">
    <citation type="journal article" date="2019" name="Sci. Rep.">
        <title>Draft genome of Tanacetum cinerariifolium, the natural source of mosquito coil.</title>
        <authorList>
            <person name="Yamashiro T."/>
            <person name="Shiraishi A."/>
            <person name="Satake H."/>
            <person name="Nakayama K."/>
        </authorList>
    </citation>
    <scope>NUCLEOTIDE SEQUENCE</scope>
</reference>
<organism evidence="3">
    <name type="scientific">Tanacetum cinerariifolium</name>
    <name type="common">Dalmatian daisy</name>
    <name type="synonym">Chrysanthemum cinerariifolium</name>
    <dbReference type="NCBI Taxonomy" id="118510"/>
    <lineage>
        <taxon>Eukaryota</taxon>
        <taxon>Viridiplantae</taxon>
        <taxon>Streptophyta</taxon>
        <taxon>Embryophyta</taxon>
        <taxon>Tracheophyta</taxon>
        <taxon>Spermatophyta</taxon>
        <taxon>Magnoliopsida</taxon>
        <taxon>eudicotyledons</taxon>
        <taxon>Gunneridae</taxon>
        <taxon>Pentapetalae</taxon>
        <taxon>asterids</taxon>
        <taxon>campanulids</taxon>
        <taxon>Asterales</taxon>
        <taxon>Asteraceae</taxon>
        <taxon>Asteroideae</taxon>
        <taxon>Anthemideae</taxon>
        <taxon>Anthemidinae</taxon>
        <taxon>Tanacetum</taxon>
    </lineage>
</organism>
<dbReference type="EMBL" id="BKCJ010010362">
    <property type="protein sequence ID" value="GEU91240.1"/>
    <property type="molecule type" value="Genomic_DNA"/>
</dbReference>
<feature type="region of interest" description="Disordered" evidence="1">
    <location>
        <begin position="509"/>
        <end position="540"/>
    </location>
</feature>
<accession>A0A6L2NYJ7</accession>
<feature type="region of interest" description="Disordered" evidence="1">
    <location>
        <begin position="256"/>
        <end position="408"/>
    </location>
</feature>
<gene>
    <name evidence="3" type="ORF">Tci_063218</name>
</gene>
<dbReference type="InterPro" id="IPR013103">
    <property type="entry name" value="RVT_2"/>
</dbReference>
<name>A0A6L2NYJ7_TANCI</name>
<proteinExistence type="predicted"/>
<feature type="compositionally biased region" description="Polar residues" evidence="1">
    <location>
        <begin position="369"/>
        <end position="381"/>
    </location>
</feature>
<evidence type="ECO:0000259" key="2">
    <source>
        <dbReference type="Pfam" id="PF07727"/>
    </source>
</evidence>
<dbReference type="Pfam" id="PF07727">
    <property type="entry name" value="RVT_2"/>
    <property type="match status" value="1"/>
</dbReference>
<feature type="compositionally biased region" description="Polar residues" evidence="1">
    <location>
        <begin position="304"/>
        <end position="318"/>
    </location>
</feature>
<protein>
    <submittedName>
        <fullName evidence="3">Retrovirus-related Pol polyprotein from transposon TNT 1-94</fullName>
    </submittedName>
</protein>
<feature type="compositionally biased region" description="Polar residues" evidence="1">
    <location>
        <begin position="391"/>
        <end position="401"/>
    </location>
</feature>
<feature type="domain" description="Reverse transcriptase Ty1/copia-type" evidence="2">
    <location>
        <begin position="116"/>
        <end position="188"/>
    </location>
</feature>
<sequence>MVTSLDTHLFSKPSKSLTLEENKLNKPITSRLMKSLMLSNSQNLQLTTSTLLNLKDIYQMNIFNLINLLKGDLGAGKLTRAMAKELSAASAHECLFVDFLFGKEPKKVSEALKHPAWVFMNKTDETGIIIKNKARLVAQGYNQQEGIDYDETFAPVARLEAIWIFLAFSTYMNFTVYQMNVKITFLNVVIPWFGTIRGKIGGHDQISNKDAIILYCLANGVEVDFARLILEDIIQKLNKKTREKKCLWKFKAPKTSSQPEKKVSQGKQHGARSGLRRKQSLKHTSESKTKASKSKTSQSDQENKSSSALDSNPSQPLASTPVDDEMHKKEQQAPGGPPSLGVTSKEGAGPQLSSGCDASVDSIAEANLGISTPRDSIPQQQDKIKSARDGLNTTYNNSGTNEESRSNEISKTIKINDLANLMRDTRSAFISPDFPEYEPIIVMDETEKEEAKRYEDTHTTSHDQQKEKAEAKVTFLKAKHMFATIMKNALPKAIDKSVPLAGQAGGLIKKDKRKEVLSSKDAKEKVTESDYEDDHANPADSMVETYKQKKLKKFSFVTEGGEQIHLTAEKIKEQKRIKESLKAKLAKQEVESKE</sequence>
<dbReference type="AlphaFoldDB" id="A0A6L2NYJ7"/>